<accession>A0A7W5B202</accession>
<gene>
    <name evidence="2" type="ORF">FHS18_005070</name>
</gene>
<dbReference type="EMBL" id="JACHXK010000015">
    <property type="protein sequence ID" value="MBB3112968.1"/>
    <property type="molecule type" value="Genomic_DNA"/>
</dbReference>
<dbReference type="Proteomes" id="UP000570361">
    <property type="component" value="Unassembled WGS sequence"/>
</dbReference>
<keyword evidence="1" id="KW-0175">Coiled coil</keyword>
<reference evidence="2 3" key="1">
    <citation type="submission" date="2020-08" db="EMBL/GenBank/DDBJ databases">
        <title>Genomic Encyclopedia of Type Strains, Phase III (KMG-III): the genomes of soil and plant-associated and newly described type strains.</title>
        <authorList>
            <person name="Whitman W."/>
        </authorList>
    </citation>
    <scope>NUCLEOTIDE SEQUENCE [LARGE SCALE GENOMIC DNA]</scope>
    <source>
        <strain evidence="2 3">CECT 5862</strain>
    </source>
</reference>
<dbReference type="RefSeq" id="WP_183603066.1">
    <property type="nucleotide sequence ID" value="NZ_JACHXK010000015.1"/>
</dbReference>
<protein>
    <submittedName>
        <fullName evidence="2">Uncharacterized protein</fullName>
    </submittedName>
</protein>
<evidence type="ECO:0000313" key="2">
    <source>
        <dbReference type="EMBL" id="MBB3112968.1"/>
    </source>
</evidence>
<comment type="caution">
    <text evidence="2">The sequence shown here is derived from an EMBL/GenBank/DDBJ whole genome shotgun (WGS) entry which is preliminary data.</text>
</comment>
<keyword evidence="3" id="KW-1185">Reference proteome</keyword>
<sequence>MDTVHQRLIGTKERVFRLHKAQRRKEELQKRLREQERLIMQHELKLEDEEADVSKLMRMSLTTLFYTVLRSKDEQLKKERQEVLTAALKLQEARQLHSDTESDLQQANNDISYYRNAPREYDELMEEKEALLRTSPTFTYELAELDESVASKAVQAKELQEACSAGRRVLSALEDASAALAKAQSWGNWDLWGGGGMLSTHIKHNHIDDARSYIHNANHLMASFQDELADVNRTAAIRIDVSATLKMADYWFDGLIADWVVQGHIKNASERVSEALGHVRGILAALDTELAAVQTDLEGLRTKRISWIEGRELA</sequence>
<proteinExistence type="predicted"/>
<dbReference type="AlphaFoldDB" id="A0A7W5B202"/>
<organism evidence="2 3">
    <name type="scientific">Paenibacillus phyllosphaerae</name>
    <dbReference type="NCBI Taxonomy" id="274593"/>
    <lineage>
        <taxon>Bacteria</taxon>
        <taxon>Bacillati</taxon>
        <taxon>Bacillota</taxon>
        <taxon>Bacilli</taxon>
        <taxon>Bacillales</taxon>
        <taxon>Paenibacillaceae</taxon>
        <taxon>Paenibacillus</taxon>
    </lineage>
</organism>
<feature type="coiled-coil region" evidence="1">
    <location>
        <begin position="18"/>
        <end position="110"/>
    </location>
</feature>
<evidence type="ECO:0000313" key="3">
    <source>
        <dbReference type="Proteomes" id="UP000570361"/>
    </source>
</evidence>
<name>A0A7W5B202_9BACL</name>
<evidence type="ECO:0000256" key="1">
    <source>
        <dbReference type="SAM" id="Coils"/>
    </source>
</evidence>